<gene>
    <name evidence="1" type="ORF">EJ04DRAFT_564757</name>
</gene>
<comment type="caution">
    <text evidence="1">The sequence shown here is derived from an EMBL/GenBank/DDBJ whole genome shotgun (WGS) entry which is preliminary data.</text>
</comment>
<name>A0A9P4QYN9_9PLEO</name>
<sequence>MNTSGRPTTLRVDEDLLAALLTNPGSACIALLPITERGDMFGSCLMIQEDCPIPFVLRLANSNYTRVWTPKTAMDDRIVMFMTRLGISCFRACCSLWRGPNNPHYDRFCRASILDAFQNEYFLDRLHEWLQKQKPARRVPITRDDAEELRDYLLALLMLTELQDVGSVIACMKLSLQGKSNMWPSIVRAERFLSQRRRSPYSWAMRVYIFKAARIQELGASKHSPELQLMLEAEVEKLALLRDNPYEQQGYLGGSYDKTSILDWFYGLVESGDQVHDGTTAPANTETELPALEYGAKTENDSVAESELMVASR</sequence>
<dbReference type="Proteomes" id="UP000799444">
    <property type="component" value="Unassembled WGS sequence"/>
</dbReference>
<dbReference type="AlphaFoldDB" id="A0A9P4QYN9"/>
<protein>
    <submittedName>
        <fullName evidence="1">Uncharacterized protein</fullName>
    </submittedName>
</protein>
<proteinExistence type="predicted"/>
<dbReference type="OrthoDB" id="10678873at2759"/>
<organism evidence="1 2">
    <name type="scientific">Polyplosphaeria fusca</name>
    <dbReference type="NCBI Taxonomy" id="682080"/>
    <lineage>
        <taxon>Eukaryota</taxon>
        <taxon>Fungi</taxon>
        <taxon>Dikarya</taxon>
        <taxon>Ascomycota</taxon>
        <taxon>Pezizomycotina</taxon>
        <taxon>Dothideomycetes</taxon>
        <taxon>Pleosporomycetidae</taxon>
        <taxon>Pleosporales</taxon>
        <taxon>Tetraplosphaeriaceae</taxon>
        <taxon>Polyplosphaeria</taxon>
    </lineage>
</organism>
<dbReference type="EMBL" id="ML996155">
    <property type="protein sequence ID" value="KAF2733900.1"/>
    <property type="molecule type" value="Genomic_DNA"/>
</dbReference>
<evidence type="ECO:0000313" key="2">
    <source>
        <dbReference type="Proteomes" id="UP000799444"/>
    </source>
</evidence>
<reference evidence="1" key="1">
    <citation type="journal article" date="2020" name="Stud. Mycol.">
        <title>101 Dothideomycetes genomes: a test case for predicting lifestyles and emergence of pathogens.</title>
        <authorList>
            <person name="Haridas S."/>
            <person name="Albert R."/>
            <person name="Binder M."/>
            <person name="Bloem J."/>
            <person name="Labutti K."/>
            <person name="Salamov A."/>
            <person name="Andreopoulos B."/>
            <person name="Baker S."/>
            <person name="Barry K."/>
            <person name="Bills G."/>
            <person name="Bluhm B."/>
            <person name="Cannon C."/>
            <person name="Castanera R."/>
            <person name="Culley D."/>
            <person name="Daum C."/>
            <person name="Ezra D."/>
            <person name="Gonzalez J."/>
            <person name="Henrissat B."/>
            <person name="Kuo A."/>
            <person name="Liang C."/>
            <person name="Lipzen A."/>
            <person name="Lutzoni F."/>
            <person name="Magnuson J."/>
            <person name="Mondo S."/>
            <person name="Nolan M."/>
            <person name="Ohm R."/>
            <person name="Pangilinan J."/>
            <person name="Park H.-J."/>
            <person name="Ramirez L."/>
            <person name="Alfaro M."/>
            <person name="Sun H."/>
            <person name="Tritt A."/>
            <person name="Yoshinaga Y."/>
            <person name="Zwiers L.-H."/>
            <person name="Turgeon B."/>
            <person name="Goodwin S."/>
            <person name="Spatafora J."/>
            <person name="Crous P."/>
            <person name="Grigoriev I."/>
        </authorList>
    </citation>
    <scope>NUCLEOTIDE SEQUENCE</scope>
    <source>
        <strain evidence="1">CBS 125425</strain>
    </source>
</reference>
<keyword evidence="2" id="KW-1185">Reference proteome</keyword>
<accession>A0A9P4QYN9</accession>
<evidence type="ECO:0000313" key="1">
    <source>
        <dbReference type="EMBL" id="KAF2733900.1"/>
    </source>
</evidence>